<protein>
    <recommendedName>
        <fullName evidence="3">Histidine kinase</fullName>
    </recommendedName>
</protein>
<dbReference type="EMBL" id="JTHE03000096">
    <property type="protein sequence ID" value="MCM1984438.1"/>
    <property type="molecule type" value="Genomic_DNA"/>
</dbReference>
<keyword evidence="2" id="KW-1185">Reference proteome</keyword>
<dbReference type="AlphaFoldDB" id="A0ABD4T6U1"/>
<gene>
    <name evidence="1" type="ORF">QQ91_0016570</name>
</gene>
<evidence type="ECO:0008006" key="3">
    <source>
        <dbReference type="Google" id="ProtNLM"/>
    </source>
</evidence>
<geneLocation type="plasmid" evidence="1">
    <name>unnamed20</name>
</geneLocation>
<reference evidence="1 2" key="1">
    <citation type="journal article" date="2015" name="Genome Announc.">
        <title>Draft Genome Sequence of Filamentous Marine Cyanobacterium Lyngbya confervoides Strain BDU141951.</title>
        <authorList>
            <person name="Chandrababunaidu M.M."/>
            <person name="Sen D."/>
            <person name="Tripathy S."/>
        </authorList>
    </citation>
    <scope>NUCLEOTIDE SEQUENCE [LARGE SCALE GENOMIC DNA]</scope>
    <source>
        <strain evidence="1 2">BDU141951</strain>
    </source>
</reference>
<dbReference type="Proteomes" id="UP000031561">
    <property type="component" value="Unassembled WGS sequence"/>
</dbReference>
<evidence type="ECO:0000313" key="1">
    <source>
        <dbReference type="EMBL" id="MCM1984438.1"/>
    </source>
</evidence>
<sequence>MVYSCAEMQKIILQQRLKAMGLNKFQLAKLIAGIRERKDGKEYDPRSLSSAIRQALEQPGRSRLETIEEIVEALDGELVIRWKKYERVVKGYQEISLDSSAEEIAEQLLEEE</sequence>
<dbReference type="RefSeq" id="WP_166283184.1">
    <property type="nucleotide sequence ID" value="NZ_JTHE03000096.1"/>
</dbReference>
<keyword evidence="1" id="KW-0614">Plasmid</keyword>
<proteinExistence type="predicted"/>
<organism evidence="1 2">
    <name type="scientific">Lyngbya confervoides BDU141951</name>
    <dbReference type="NCBI Taxonomy" id="1574623"/>
    <lineage>
        <taxon>Bacteria</taxon>
        <taxon>Bacillati</taxon>
        <taxon>Cyanobacteriota</taxon>
        <taxon>Cyanophyceae</taxon>
        <taxon>Oscillatoriophycideae</taxon>
        <taxon>Oscillatoriales</taxon>
        <taxon>Microcoleaceae</taxon>
        <taxon>Lyngbya</taxon>
    </lineage>
</organism>
<name>A0ABD4T6U1_9CYAN</name>
<accession>A0ABD4T6U1</accession>
<comment type="caution">
    <text evidence="1">The sequence shown here is derived from an EMBL/GenBank/DDBJ whole genome shotgun (WGS) entry which is preliminary data.</text>
</comment>
<evidence type="ECO:0000313" key="2">
    <source>
        <dbReference type="Proteomes" id="UP000031561"/>
    </source>
</evidence>